<feature type="domain" description="tRNA synthetases class I (E and Q) anti-codon binding" evidence="13">
    <location>
        <begin position="460"/>
        <end position="532"/>
    </location>
</feature>
<evidence type="ECO:0000256" key="3">
    <source>
        <dbReference type="ARBA" id="ARBA00022598"/>
    </source>
</evidence>
<evidence type="ECO:0000259" key="13">
    <source>
        <dbReference type="Pfam" id="PF20974"/>
    </source>
</evidence>
<evidence type="ECO:0000259" key="12">
    <source>
        <dbReference type="Pfam" id="PF03950"/>
    </source>
</evidence>
<sequence length="555" mass="63974">MEDHTIQKNFIEQIIDADLQAGMTAIATRFPPEPNGYLHIGHAKSIFLNFGLAKTYDGTCFLRFDDTNPIKEEDEFVESIMQDVHWLGGEWDGDVRFASDYFEAFYEMAECLIEKGLAYVDDQSAEAIRETRGTLTEPGTDSPYRNRSVAENMDLFRRMRQGEFADGEKVLRAKIDMASPNMNMRDPVIYRILHASHHRTGDKWCIYPMYDYAHPLEDAIEGITHSICTLEFQDHRPLYNWFIEQLAEDEHLKSRPQQIEFARLEIENTMTSKRRLKALVDAGLVDGWDDPRLPTVSGLRRRGYTPAALKEFCQRIGVAKTNSVVEQNYLTFCLREDLNRVAPRAMAVLNPLKLTLTNYPEDQIEWVQGVVNPNDETMGTYEMPFGKHLYIEQEDFREEANRKYHRLKPGAEVRLMYGYIIKCEDFIKDPETGEILEVLCTYDPMTKSGMPDADRKVKGTLHWVEATHAVDATVHVLDDLMDEDKPQDADILERFNQHSLEVLKGCKVEPRLAKAQVGQAYQFMRKGYYCADSRYHTAEAPVFNLTVGLRDKFKG</sequence>
<name>A0A1G6VWA3_PEPNI</name>
<dbReference type="GO" id="GO:0006425">
    <property type="term" value="P:glutaminyl-tRNA aminoacylation"/>
    <property type="evidence" value="ECO:0007669"/>
    <property type="project" value="UniProtKB-UniRule"/>
</dbReference>
<evidence type="ECO:0000313" key="14">
    <source>
        <dbReference type="EMBL" id="SDD57096.1"/>
    </source>
</evidence>
<dbReference type="Pfam" id="PF03950">
    <property type="entry name" value="tRNA-synt_1c_C"/>
    <property type="match status" value="1"/>
</dbReference>
<keyword evidence="2" id="KW-0963">Cytoplasm</keyword>
<evidence type="ECO:0000256" key="8">
    <source>
        <dbReference type="ARBA" id="ARBA00048270"/>
    </source>
</evidence>
<feature type="domain" description="Glutamyl/glutaminyl-tRNA synthetase class Ib anti-codon binding" evidence="12">
    <location>
        <begin position="342"/>
        <end position="443"/>
    </location>
</feature>
<dbReference type="InterPro" id="IPR020056">
    <property type="entry name" value="Rbsml_bL25/Gln-tRNA_synth_N"/>
</dbReference>
<keyword evidence="15" id="KW-1185">Reference proteome</keyword>
<dbReference type="Gene3D" id="3.90.800.10">
    <property type="entry name" value="Glutamyl-tRNA Synthetase, Domain 3"/>
    <property type="match status" value="1"/>
</dbReference>
<evidence type="ECO:0000256" key="5">
    <source>
        <dbReference type="ARBA" id="ARBA00022840"/>
    </source>
</evidence>
<feature type="domain" description="Glutamyl/glutaminyl-tRNA synthetase class Ib catalytic" evidence="11">
    <location>
        <begin position="26"/>
        <end position="339"/>
    </location>
</feature>
<dbReference type="EMBL" id="FNAF01000004">
    <property type="protein sequence ID" value="SDD57096.1"/>
    <property type="molecule type" value="Genomic_DNA"/>
</dbReference>
<dbReference type="PROSITE" id="PS00178">
    <property type="entry name" value="AA_TRNA_LIGASE_I"/>
    <property type="match status" value="1"/>
</dbReference>
<evidence type="ECO:0000256" key="7">
    <source>
        <dbReference type="ARBA" id="ARBA00023146"/>
    </source>
</evidence>
<proteinExistence type="inferred from homology"/>
<evidence type="ECO:0000256" key="4">
    <source>
        <dbReference type="ARBA" id="ARBA00022741"/>
    </source>
</evidence>
<comment type="similarity">
    <text evidence="10">Belongs to the class-I aminoacyl-tRNA synthetase family.</text>
</comment>
<dbReference type="Gene3D" id="3.40.50.620">
    <property type="entry name" value="HUPs"/>
    <property type="match status" value="1"/>
</dbReference>
<dbReference type="RefSeq" id="WP_091791601.1">
    <property type="nucleotide sequence ID" value="NZ_FNAF01000004.1"/>
</dbReference>
<keyword evidence="7 10" id="KW-0030">Aminoacyl-tRNA synthetase</keyword>
<dbReference type="GO" id="GO:0004819">
    <property type="term" value="F:glutamine-tRNA ligase activity"/>
    <property type="evidence" value="ECO:0007669"/>
    <property type="project" value="UniProtKB-UniRule"/>
</dbReference>
<dbReference type="InterPro" id="IPR001412">
    <property type="entry name" value="aa-tRNA-synth_I_CS"/>
</dbReference>
<dbReference type="InterPro" id="IPR020058">
    <property type="entry name" value="Glu/Gln-tRNA-synth_Ib_cat-dom"/>
</dbReference>
<dbReference type="InterPro" id="IPR050132">
    <property type="entry name" value="Gln/Glu-tRNA_Ligase"/>
</dbReference>
<evidence type="ECO:0000256" key="1">
    <source>
        <dbReference type="ARBA" id="ARBA00012836"/>
    </source>
</evidence>
<dbReference type="SUPFAM" id="SSF52374">
    <property type="entry name" value="Nucleotidylyl transferase"/>
    <property type="match status" value="1"/>
</dbReference>
<evidence type="ECO:0000313" key="15">
    <source>
        <dbReference type="Proteomes" id="UP000198995"/>
    </source>
</evidence>
<dbReference type="InterPro" id="IPR020059">
    <property type="entry name" value="Glu/Gln-tRNA-synth_Ib_codon-bd"/>
</dbReference>
<dbReference type="InterPro" id="IPR000924">
    <property type="entry name" value="Glu/Gln-tRNA-synth"/>
</dbReference>
<evidence type="ECO:0000256" key="9">
    <source>
        <dbReference type="NCBIfam" id="TIGR00440"/>
    </source>
</evidence>
<dbReference type="Pfam" id="PF20974">
    <property type="entry name" value="tRNA-synt_1c_C2"/>
    <property type="match status" value="1"/>
</dbReference>
<dbReference type="InterPro" id="IPR014729">
    <property type="entry name" value="Rossmann-like_a/b/a_fold"/>
</dbReference>
<dbReference type="NCBIfam" id="TIGR00440">
    <property type="entry name" value="glnS"/>
    <property type="match status" value="1"/>
</dbReference>
<dbReference type="Gene3D" id="1.10.1160.10">
    <property type="entry name" value="Glutamyl-trna Synthetase, Domain 2"/>
    <property type="match status" value="1"/>
</dbReference>
<dbReference type="FunFam" id="3.90.800.10:FF:000001">
    <property type="entry name" value="Glutamine--tRNA ligase"/>
    <property type="match status" value="1"/>
</dbReference>
<dbReference type="PANTHER" id="PTHR43097:SF5">
    <property type="entry name" value="GLUTAMATE--TRNA LIGASE"/>
    <property type="match status" value="1"/>
</dbReference>
<organism evidence="14 15">
    <name type="scientific">Peptococcus niger</name>
    <dbReference type="NCBI Taxonomy" id="2741"/>
    <lineage>
        <taxon>Bacteria</taxon>
        <taxon>Bacillati</taxon>
        <taxon>Bacillota</taxon>
        <taxon>Clostridia</taxon>
        <taxon>Eubacteriales</taxon>
        <taxon>Peptococcaceae</taxon>
        <taxon>Peptococcus</taxon>
    </lineage>
</organism>
<dbReference type="InterPro" id="IPR004514">
    <property type="entry name" value="Gln-tRNA-synth"/>
</dbReference>
<keyword evidence="3 10" id="KW-0436">Ligase</keyword>
<reference evidence="14 15" key="1">
    <citation type="submission" date="2016-10" db="EMBL/GenBank/DDBJ databases">
        <authorList>
            <person name="de Groot N.N."/>
        </authorList>
    </citation>
    <scope>NUCLEOTIDE SEQUENCE [LARGE SCALE GENOMIC DNA]</scope>
    <source>
        <strain evidence="14 15">DSM 20475</strain>
    </source>
</reference>
<dbReference type="Proteomes" id="UP000198995">
    <property type="component" value="Unassembled WGS sequence"/>
</dbReference>
<comment type="catalytic activity">
    <reaction evidence="8">
        <text>tRNA(Gln) + L-glutamine + ATP = L-glutaminyl-tRNA(Gln) + AMP + diphosphate</text>
        <dbReference type="Rhea" id="RHEA:20121"/>
        <dbReference type="Rhea" id="RHEA-COMP:9662"/>
        <dbReference type="Rhea" id="RHEA-COMP:9681"/>
        <dbReference type="ChEBI" id="CHEBI:30616"/>
        <dbReference type="ChEBI" id="CHEBI:33019"/>
        <dbReference type="ChEBI" id="CHEBI:58359"/>
        <dbReference type="ChEBI" id="CHEBI:78442"/>
        <dbReference type="ChEBI" id="CHEBI:78521"/>
        <dbReference type="ChEBI" id="CHEBI:456215"/>
        <dbReference type="EC" id="6.1.1.18"/>
    </reaction>
</comment>
<keyword evidence="5 10" id="KW-0067">ATP-binding</keyword>
<dbReference type="GO" id="GO:0005524">
    <property type="term" value="F:ATP binding"/>
    <property type="evidence" value="ECO:0007669"/>
    <property type="project" value="UniProtKB-KW"/>
</dbReference>
<dbReference type="FunFam" id="1.10.1160.10:FF:000001">
    <property type="entry name" value="Glutamine--tRNA ligase"/>
    <property type="match status" value="1"/>
</dbReference>
<dbReference type="InterPro" id="IPR020061">
    <property type="entry name" value="Glu_tRNA_lig_a-bdl"/>
</dbReference>
<evidence type="ECO:0000259" key="11">
    <source>
        <dbReference type="Pfam" id="PF00749"/>
    </source>
</evidence>
<dbReference type="SUPFAM" id="SSF50715">
    <property type="entry name" value="Ribosomal protein L25-like"/>
    <property type="match status" value="1"/>
</dbReference>
<evidence type="ECO:0000256" key="6">
    <source>
        <dbReference type="ARBA" id="ARBA00022917"/>
    </source>
</evidence>
<dbReference type="Gene3D" id="2.40.240.10">
    <property type="entry name" value="Ribosomal Protein L25, Chain P"/>
    <property type="match status" value="2"/>
</dbReference>
<keyword evidence="4 10" id="KW-0547">Nucleotide-binding</keyword>
<keyword evidence="6 10" id="KW-0648">Protein biosynthesis</keyword>
<dbReference type="NCBIfam" id="NF011291">
    <property type="entry name" value="PRK14703.1"/>
    <property type="match status" value="1"/>
</dbReference>
<dbReference type="Pfam" id="PF00749">
    <property type="entry name" value="tRNA-synt_1c"/>
    <property type="match status" value="1"/>
</dbReference>
<protein>
    <recommendedName>
        <fullName evidence="1 9">Glutamine--tRNA ligase</fullName>
        <ecNumber evidence="1 9">6.1.1.18</ecNumber>
    </recommendedName>
</protein>
<dbReference type="EC" id="6.1.1.18" evidence="1 9"/>
<dbReference type="FunFam" id="3.40.50.620:FF:000037">
    <property type="entry name" value="Glutamine--tRNA ligase cytoplasmic"/>
    <property type="match status" value="1"/>
</dbReference>
<dbReference type="OrthoDB" id="9801560at2"/>
<dbReference type="InterPro" id="IPR049437">
    <property type="entry name" value="tRNA-synt_1c_C2"/>
</dbReference>
<evidence type="ECO:0000256" key="2">
    <source>
        <dbReference type="ARBA" id="ARBA00022490"/>
    </source>
</evidence>
<dbReference type="AlphaFoldDB" id="A0A1G6VWA3"/>
<accession>A0A1G6VWA3</accession>
<dbReference type="PANTHER" id="PTHR43097">
    <property type="entry name" value="GLUTAMINE-TRNA LIGASE"/>
    <property type="match status" value="1"/>
</dbReference>
<evidence type="ECO:0000256" key="10">
    <source>
        <dbReference type="RuleBase" id="RU363037"/>
    </source>
</evidence>
<gene>
    <name evidence="14" type="ORF">SAMN04489866_104140</name>
</gene>
<dbReference type="PRINTS" id="PR00987">
    <property type="entry name" value="TRNASYNTHGLU"/>
</dbReference>
<dbReference type="InterPro" id="IPR011035">
    <property type="entry name" value="Ribosomal_bL25/Gln-tRNA_synth"/>
</dbReference>
<dbReference type="GO" id="GO:0005829">
    <property type="term" value="C:cytosol"/>
    <property type="evidence" value="ECO:0007669"/>
    <property type="project" value="TreeGrafter"/>
</dbReference>
<dbReference type="STRING" id="2741.SAMN04489866_104140"/>